<dbReference type="Proteomes" id="UP000237105">
    <property type="component" value="Unassembled WGS sequence"/>
</dbReference>
<organism evidence="1 2">
    <name type="scientific">Parasponia andersonii</name>
    <name type="common">Sponia andersonii</name>
    <dbReference type="NCBI Taxonomy" id="3476"/>
    <lineage>
        <taxon>Eukaryota</taxon>
        <taxon>Viridiplantae</taxon>
        <taxon>Streptophyta</taxon>
        <taxon>Embryophyta</taxon>
        <taxon>Tracheophyta</taxon>
        <taxon>Spermatophyta</taxon>
        <taxon>Magnoliopsida</taxon>
        <taxon>eudicotyledons</taxon>
        <taxon>Gunneridae</taxon>
        <taxon>Pentapetalae</taxon>
        <taxon>rosids</taxon>
        <taxon>fabids</taxon>
        <taxon>Rosales</taxon>
        <taxon>Cannabaceae</taxon>
        <taxon>Parasponia</taxon>
    </lineage>
</organism>
<dbReference type="EMBL" id="JXTB01000012">
    <property type="protein sequence ID" value="PON77752.1"/>
    <property type="molecule type" value="Genomic_DNA"/>
</dbReference>
<evidence type="ECO:0000313" key="1">
    <source>
        <dbReference type="EMBL" id="PON77752.1"/>
    </source>
</evidence>
<name>A0A2P5DWV6_PARAD</name>
<gene>
    <name evidence="1" type="ORF">PanWU01x14_025080</name>
</gene>
<keyword evidence="2" id="KW-1185">Reference proteome</keyword>
<dbReference type="AlphaFoldDB" id="A0A2P5DWV6"/>
<protein>
    <submittedName>
        <fullName evidence="1">Uncharacterized protein</fullName>
    </submittedName>
</protein>
<comment type="caution">
    <text evidence="1">The sequence shown here is derived from an EMBL/GenBank/DDBJ whole genome shotgun (WGS) entry which is preliminary data.</text>
</comment>
<accession>A0A2P5DWV6</accession>
<reference evidence="2" key="1">
    <citation type="submission" date="2016-06" db="EMBL/GenBank/DDBJ databases">
        <title>Parallel loss of symbiosis genes in relatives of nitrogen-fixing non-legume Parasponia.</title>
        <authorList>
            <person name="Van Velzen R."/>
            <person name="Holmer R."/>
            <person name="Bu F."/>
            <person name="Rutten L."/>
            <person name="Van Zeijl A."/>
            <person name="Liu W."/>
            <person name="Santuari L."/>
            <person name="Cao Q."/>
            <person name="Sharma T."/>
            <person name="Shen D."/>
            <person name="Roswanjaya Y."/>
            <person name="Wardhani T."/>
            <person name="Kalhor M.S."/>
            <person name="Jansen J."/>
            <person name="Van den Hoogen J."/>
            <person name="Gungor B."/>
            <person name="Hartog M."/>
            <person name="Hontelez J."/>
            <person name="Verver J."/>
            <person name="Yang W.-C."/>
            <person name="Schijlen E."/>
            <person name="Repin R."/>
            <person name="Schilthuizen M."/>
            <person name="Schranz E."/>
            <person name="Heidstra R."/>
            <person name="Miyata K."/>
            <person name="Fedorova E."/>
            <person name="Kohlen W."/>
            <person name="Bisseling T."/>
            <person name="Smit S."/>
            <person name="Geurts R."/>
        </authorList>
    </citation>
    <scope>NUCLEOTIDE SEQUENCE [LARGE SCALE GENOMIC DNA]</scope>
    <source>
        <strain evidence="2">cv. WU1-14</strain>
    </source>
</reference>
<evidence type="ECO:0000313" key="2">
    <source>
        <dbReference type="Proteomes" id="UP000237105"/>
    </source>
</evidence>
<sequence>MVLVINDDTDDNFDENEIGEDMCVEPNGLGDMVELSLNSAVGLVLQKLLR</sequence>
<proteinExistence type="predicted"/>